<feature type="transmembrane region" description="Helical" evidence="1">
    <location>
        <begin position="33"/>
        <end position="51"/>
    </location>
</feature>
<keyword evidence="1" id="KW-0472">Membrane</keyword>
<keyword evidence="3" id="KW-1185">Reference proteome</keyword>
<name>A0A183U962_TOXCA</name>
<dbReference type="WBParaSite" id="TCNE_0000503201-mRNA-1">
    <property type="protein sequence ID" value="TCNE_0000503201-mRNA-1"/>
    <property type="gene ID" value="TCNE_0000503201"/>
</dbReference>
<organism evidence="3 4">
    <name type="scientific">Toxocara canis</name>
    <name type="common">Canine roundworm</name>
    <dbReference type="NCBI Taxonomy" id="6265"/>
    <lineage>
        <taxon>Eukaryota</taxon>
        <taxon>Metazoa</taxon>
        <taxon>Ecdysozoa</taxon>
        <taxon>Nematoda</taxon>
        <taxon>Chromadorea</taxon>
        <taxon>Rhabditida</taxon>
        <taxon>Spirurina</taxon>
        <taxon>Ascaridomorpha</taxon>
        <taxon>Ascaridoidea</taxon>
        <taxon>Toxocaridae</taxon>
        <taxon>Toxocara</taxon>
    </lineage>
</organism>
<evidence type="ECO:0000313" key="2">
    <source>
        <dbReference type="EMBL" id="VDM33720.1"/>
    </source>
</evidence>
<gene>
    <name evidence="2" type="ORF">TCNE_LOCUS5032</name>
</gene>
<dbReference type="Proteomes" id="UP000050794">
    <property type="component" value="Unassembled WGS sequence"/>
</dbReference>
<sequence length="68" mass="7291">MGSYGPAKMLGVYGGVVGLIYIETDGFRQDAPFLYAIPMIALAALTFTLTMENAIKFLTAFSFFAAGK</sequence>
<evidence type="ECO:0000313" key="3">
    <source>
        <dbReference type="Proteomes" id="UP000050794"/>
    </source>
</evidence>
<keyword evidence="1" id="KW-0812">Transmembrane</keyword>
<evidence type="ECO:0000313" key="4">
    <source>
        <dbReference type="WBParaSite" id="TCNE_0000503201-mRNA-1"/>
    </source>
</evidence>
<reference evidence="4" key="1">
    <citation type="submission" date="2016-06" db="UniProtKB">
        <authorList>
            <consortium name="WormBaseParasite"/>
        </authorList>
    </citation>
    <scope>IDENTIFICATION</scope>
</reference>
<dbReference type="AlphaFoldDB" id="A0A183U962"/>
<proteinExistence type="predicted"/>
<accession>A0A183U962</accession>
<evidence type="ECO:0000256" key="1">
    <source>
        <dbReference type="SAM" id="Phobius"/>
    </source>
</evidence>
<keyword evidence="1" id="KW-1133">Transmembrane helix</keyword>
<reference evidence="2 3" key="2">
    <citation type="submission" date="2018-11" db="EMBL/GenBank/DDBJ databases">
        <authorList>
            <consortium name="Pathogen Informatics"/>
        </authorList>
    </citation>
    <scope>NUCLEOTIDE SEQUENCE [LARGE SCALE GENOMIC DNA]</scope>
</reference>
<dbReference type="EMBL" id="UYWY01010472">
    <property type="protein sequence ID" value="VDM33720.1"/>
    <property type="molecule type" value="Genomic_DNA"/>
</dbReference>
<protein>
    <submittedName>
        <fullName evidence="4">MFS transporter</fullName>
    </submittedName>
</protein>